<accession>A0ACC1CL44</accession>
<gene>
    <name evidence="1" type="ORF">K1T71_012198</name>
</gene>
<keyword evidence="2" id="KW-1185">Reference proteome</keyword>
<reference evidence="1 2" key="1">
    <citation type="journal article" date="2021" name="Front. Genet.">
        <title>Chromosome-Level Genome Assembly Reveals Significant Gene Expansion in the Toll and IMD Signaling Pathways of Dendrolimus kikuchii.</title>
        <authorList>
            <person name="Zhou J."/>
            <person name="Wu P."/>
            <person name="Xiong Z."/>
            <person name="Liu N."/>
            <person name="Zhao N."/>
            <person name="Ji M."/>
            <person name="Qiu Y."/>
            <person name="Yang B."/>
        </authorList>
    </citation>
    <scope>NUCLEOTIDE SEQUENCE [LARGE SCALE GENOMIC DNA]</scope>
    <source>
        <strain evidence="1">Ann1</strain>
    </source>
</reference>
<evidence type="ECO:0000313" key="2">
    <source>
        <dbReference type="Proteomes" id="UP000824533"/>
    </source>
</evidence>
<sequence length="181" mass="20275">MAFNILDSIPDIDNFKSYTDRYFSKRYILDVDGVKNNDIMIMFHSNRIALLSLAPSHYFFKKNDDYTINFTIGNIDRLSNTVKGKGKKGGQYLTPKSVICKIEYCDGTSYAVPSCMKGTLVEINEELVNNPALLKKLPDSDGFIAIILASIAVSEATKSELLAHDEYLKKLNSQNSDGKKD</sequence>
<name>A0ACC1CL44_9NEOP</name>
<comment type="caution">
    <text evidence="1">The sequence shown here is derived from an EMBL/GenBank/DDBJ whole genome shotgun (WGS) entry which is preliminary data.</text>
</comment>
<dbReference type="EMBL" id="CM034408">
    <property type="protein sequence ID" value="KAJ0172225.1"/>
    <property type="molecule type" value="Genomic_DNA"/>
</dbReference>
<proteinExistence type="predicted"/>
<evidence type="ECO:0000313" key="1">
    <source>
        <dbReference type="EMBL" id="KAJ0172225.1"/>
    </source>
</evidence>
<organism evidence="1 2">
    <name type="scientific">Dendrolimus kikuchii</name>
    <dbReference type="NCBI Taxonomy" id="765133"/>
    <lineage>
        <taxon>Eukaryota</taxon>
        <taxon>Metazoa</taxon>
        <taxon>Ecdysozoa</taxon>
        <taxon>Arthropoda</taxon>
        <taxon>Hexapoda</taxon>
        <taxon>Insecta</taxon>
        <taxon>Pterygota</taxon>
        <taxon>Neoptera</taxon>
        <taxon>Endopterygota</taxon>
        <taxon>Lepidoptera</taxon>
        <taxon>Glossata</taxon>
        <taxon>Ditrysia</taxon>
        <taxon>Bombycoidea</taxon>
        <taxon>Lasiocampidae</taxon>
        <taxon>Dendrolimus</taxon>
    </lineage>
</organism>
<dbReference type="Proteomes" id="UP000824533">
    <property type="component" value="Linkage Group LG22"/>
</dbReference>
<protein>
    <submittedName>
        <fullName evidence="1">Uncharacterized protein</fullName>
    </submittedName>
</protein>